<dbReference type="Gene3D" id="1.20.1560.10">
    <property type="entry name" value="ABC transporter type 1, transmembrane domain"/>
    <property type="match status" value="1"/>
</dbReference>
<dbReference type="InterPro" id="IPR017871">
    <property type="entry name" value="ABC_transporter-like_CS"/>
</dbReference>
<dbReference type="GO" id="GO:0005886">
    <property type="term" value="C:plasma membrane"/>
    <property type="evidence" value="ECO:0007669"/>
    <property type="project" value="UniProtKB-SubCell"/>
</dbReference>
<keyword evidence="6" id="KW-0378">Hydrolase</keyword>
<dbReference type="PANTHER" id="PTHR24221">
    <property type="entry name" value="ATP-BINDING CASSETTE SUB-FAMILY B"/>
    <property type="match status" value="1"/>
</dbReference>
<keyword evidence="5" id="KW-0547">Nucleotide-binding</keyword>
<dbReference type="Pfam" id="PF00005">
    <property type="entry name" value="ABC_tran"/>
    <property type="match status" value="1"/>
</dbReference>
<evidence type="ECO:0000256" key="9">
    <source>
        <dbReference type="ARBA" id="ARBA00023136"/>
    </source>
</evidence>
<dbReference type="AlphaFoldDB" id="A0A3A1VPC4"/>
<keyword evidence="3" id="KW-1003">Cell membrane</keyword>
<feature type="domain" description="ABC transporter" evidence="11">
    <location>
        <begin position="365"/>
        <end position="602"/>
    </location>
</feature>
<feature type="transmembrane region" description="Helical" evidence="10">
    <location>
        <begin position="142"/>
        <end position="165"/>
    </location>
</feature>
<evidence type="ECO:0000256" key="8">
    <source>
        <dbReference type="ARBA" id="ARBA00022989"/>
    </source>
</evidence>
<feature type="transmembrane region" description="Helical" evidence="10">
    <location>
        <begin position="30"/>
        <end position="49"/>
    </location>
</feature>
<evidence type="ECO:0000256" key="6">
    <source>
        <dbReference type="ARBA" id="ARBA00022807"/>
    </source>
</evidence>
<dbReference type="OrthoDB" id="9770415at2"/>
<dbReference type="PROSITE" id="PS50929">
    <property type="entry name" value="ABC_TM1F"/>
    <property type="match status" value="1"/>
</dbReference>
<organism evidence="13 14">
    <name type="scientific">Paenibacillus nanensis</name>
    <dbReference type="NCBI Taxonomy" id="393251"/>
    <lineage>
        <taxon>Bacteria</taxon>
        <taxon>Bacillati</taxon>
        <taxon>Bacillota</taxon>
        <taxon>Bacilli</taxon>
        <taxon>Bacillales</taxon>
        <taxon>Paenibacillaceae</taxon>
        <taxon>Paenibacillus</taxon>
    </lineage>
</organism>
<dbReference type="Gene3D" id="3.40.50.300">
    <property type="entry name" value="P-loop containing nucleotide triphosphate hydrolases"/>
    <property type="match status" value="1"/>
</dbReference>
<dbReference type="GO" id="GO:0005524">
    <property type="term" value="F:ATP binding"/>
    <property type="evidence" value="ECO:0007669"/>
    <property type="project" value="UniProtKB-KW"/>
</dbReference>
<name>A0A3A1VPC4_9BACL</name>
<dbReference type="Proteomes" id="UP000266482">
    <property type="component" value="Unassembled WGS sequence"/>
</dbReference>
<evidence type="ECO:0000256" key="5">
    <source>
        <dbReference type="ARBA" id="ARBA00022741"/>
    </source>
</evidence>
<protein>
    <submittedName>
        <fullName evidence="13">ABC transporter ATP-binding protein</fullName>
    </submittedName>
</protein>
<dbReference type="InterPro" id="IPR027417">
    <property type="entry name" value="P-loop_NTPase"/>
</dbReference>
<keyword evidence="6" id="KW-0788">Thiol protease</keyword>
<evidence type="ECO:0000256" key="3">
    <source>
        <dbReference type="ARBA" id="ARBA00022475"/>
    </source>
</evidence>
<dbReference type="GO" id="GO:0140359">
    <property type="term" value="F:ABC-type transporter activity"/>
    <property type="evidence" value="ECO:0007669"/>
    <property type="project" value="InterPro"/>
</dbReference>
<evidence type="ECO:0000259" key="11">
    <source>
        <dbReference type="PROSITE" id="PS50893"/>
    </source>
</evidence>
<keyword evidence="14" id="KW-1185">Reference proteome</keyword>
<accession>A0A3A1VPC4</accession>
<dbReference type="InterPro" id="IPR003439">
    <property type="entry name" value="ABC_transporter-like_ATP-bd"/>
</dbReference>
<reference evidence="13 14" key="1">
    <citation type="submission" date="2018-09" db="EMBL/GenBank/DDBJ databases">
        <title>Paenibacillus aracenensis nov. sp. isolated from a cave in southern Spain.</title>
        <authorList>
            <person name="Jurado V."/>
            <person name="Gutierrez-Patricio S."/>
            <person name="Gonzalez-Pimentel J.L."/>
            <person name="Miller A.Z."/>
            <person name="Laiz L."/>
            <person name="Saiz-Jimenez C."/>
        </authorList>
    </citation>
    <scope>NUCLEOTIDE SEQUENCE [LARGE SCALE GENOMIC DNA]</scope>
    <source>
        <strain evidence="13 14">DSM 22867</strain>
    </source>
</reference>
<dbReference type="SUPFAM" id="SSF90123">
    <property type="entry name" value="ABC transporter transmembrane region"/>
    <property type="match status" value="1"/>
</dbReference>
<dbReference type="SUPFAM" id="SSF52540">
    <property type="entry name" value="P-loop containing nucleoside triphosphate hydrolases"/>
    <property type="match status" value="1"/>
</dbReference>
<comment type="subcellular location">
    <subcellularLocation>
        <location evidence="1">Cell membrane</location>
        <topology evidence="1">Multi-pass membrane protein</topology>
    </subcellularLocation>
</comment>
<dbReference type="PROSITE" id="PS00211">
    <property type="entry name" value="ABC_TRANSPORTER_1"/>
    <property type="match status" value="1"/>
</dbReference>
<dbReference type="InterPro" id="IPR011527">
    <property type="entry name" value="ABC1_TM_dom"/>
</dbReference>
<dbReference type="InterPro" id="IPR039421">
    <property type="entry name" value="Type_1_exporter"/>
</dbReference>
<gene>
    <name evidence="13" type="ORF">D3P08_02195</name>
</gene>
<comment type="caution">
    <text evidence="13">The sequence shown here is derived from an EMBL/GenBank/DDBJ whole genome shotgun (WGS) entry which is preliminary data.</text>
</comment>
<dbReference type="CDD" id="cd07346">
    <property type="entry name" value="ABC_6TM_exporters"/>
    <property type="match status" value="1"/>
</dbReference>
<evidence type="ECO:0000256" key="1">
    <source>
        <dbReference type="ARBA" id="ARBA00004651"/>
    </source>
</evidence>
<evidence type="ECO:0000256" key="10">
    <source>
        <dbReference type="SAM" id="Phobius"/>
    </source>
</evidence>
<keyword evidence="6" id="KW-0645">Protease</keyword>
<evidence type="ECO:0000256" key="4">
    <source>
        <dbReference type="ARBA" id="ARBA00022692"/>
    </source>
</evidence>
<feature type="transmembrane region" description="Helical" evidence="10">
    <location>
        <begin position="254"/>
        <end position="277"/>
    </location>
</feature>
<feature type="transmembrane region" description="Helical" evidence="10">
    <location>
        <begin position="69"/>
        <end position="92"/>
    </location>
</feature>
<keyword evidence="7 13" id="KW-0067">ATP-binding</keyword>
<keyword evidence="4 10" id="KW-0812">Transmembrane</keyword>
<dbReference type="EMBL" id="QXQA01000001">
    <property type="protein sequence ID" value="RIX60393.1"/>
    <property type="molecule type" value="Genomic_DNA"/>
</dbReference>
<proteinExistence type="predicted"/>
<dbReference type="RefSeq" id="WP_119597768.1">
    <property type="nucleotide sequence ID" value="NZ_QXQA01000001.1"/>
</dbReference>
<keyword evidence="8 10" id="KW-1133">Transmembrane helix</keyword>
<dbReference type="GO" id="GO:0016887">
    <property type="term" value="F:ATP hydrolysis activity"/>
    <property type="evidence" value="ECO:0007669"/>
    <property type="project" value="InterPro"/>
</dbReference>
<dbReference type="InterPro" id="IPR036640">
    <property type="entry name" value="ABC1_TM_sf"/>
</dbReference>
<dbReference type="FunFam" id="3.40.50.300:FF:000299">
    <property type="entry name" value="ABC transporter ATP-binding protein/permease"/>
    <property type="match status" value="1"/>
</dbReference>
<evidence type="ECO:0000256" key="7">
    <source>
        <dbReference type="ARBA" id="ARBA00022840"/>
    </source>
</evidence>
<dbReference type="SMART" id="SM00382">
    <property type="entry name" value="AAA"/>
    <property type="match status" value="1"/>
</dbReference>
<evidence type="ECO:0000256" key="2">
    <source>
        <dbReference type="ARBA" id="ARBA00022448"/>
    </source>
</evidence>
<evidence type="ECO:0000259" key="12">
    <source>
        <dbReference type="PROSITE" id="PS50929"/>
    </source>
</evidence>
<keyword evidence="2" id="KW-0813">Transport</keyword>
<dbReference type="GO" id="GO:0008234">
    <property type="term" value="F:cysteine-type peptidase activity"/>
    <property type="evidence" value="ECO:0007669"/>
    <property type="project" value="UniProtKB-KW"/>
</dbReference>
<evidence type="ECO:0000313" key="13">
    <source>
        <dbReference type="EMBL" id="RIX60393.1"/>
    </source>
</evidence>
<evidence type="ECO:0000313" key="14">
    <source>
        <dbReference type="Proteomes" id="UP000266482"/>
    </source>
</evidence>
<dbReference type="Pfam" id="PF00664">
    <property type="entry name" value="ABC_membrane"/>
    <property type="match status" value="1"/>
</dbReference>
<feature type="domain" description="ABC transmembrane type-1" evidence="12">
    <location>
        <begin position="33"/>
        <end position="314"/>
    </location>
</feature>
<feature type="transmembrane region" description="Helical" evidence="10">
    <location>
        <begin position="171"/>
        <end position="189"/>
    </location>
</feature>
<dbReference type="GO" id="GO:0034040">
    <property type="term" value="F:ATPase-coupled lipid transmembrane transporter activity"/>
    <property type="evidence" value="ECO:0007669"/>
    <property type="project" value="TreeGrafter"/>
</dbReference>
<sequence>MKIKTSPISASPRIRELIPLLWSRMGPGKLLFVLALLFCMGDIVVQMLIPYLLEMYFNRLESGDLSQVGYLLVGFNVVLLSLNALGILGHYLKQNNVSILHRNIAMDLVDHTQRLPLENAQASHSADLSQRITWDSNKVTQLLVTVFNNMGSQMILLLLACVYMLTLHWQVALGTMILMPLSLLGSHLLRHRLHRVAKDAADQESVVKQCQQDALQGMEMLRAFDAQDWMTERFLAERKKLNALYMRRMWWQQLVHGVSVTSALFITWGTILIVAWLAVEGKIQLGALMAFFVLIWRVYNPLLNLGRLWGEAQEAKGAAARIAGIWRVKTEPASQYLEPTVKGDAAGASLAWINLAFRYEENAGIQQQQEQEDRPGSSTETLLSGFHLSIKPAAFIAIVGSSGSGKSTVAKLGAGLLFPLQGEVKICGESTLHDAERARQYVAYVPQNPYLFAGTIRDNLLMAKPDASDEEIIQAAVAAEAHAFIQALPDGYDTLLKEHGSSLSGGQRQRLAIARAILADRPVWIFDEATSALDLDTERRVMEAVLQRARKRGSAVLVIAHRLSTVQEADTIIAMENGVIMEKGTHRELLLLENGVYRRLWEQMERSDSEVAHSI</sequence>
<dbReference type="PANTHER" id="PTHR24221:SF654">
    <property type="entry name" value="ATP-BINDING CASSETTE SUB-FAMILY B MEMBER 6"/>
    <property type="match status" value="1"/>
</dbReference>
<keyword evidence="9 10" id="KW-0472">Membrane</keyword>
<dbReference type="PROSITE" id="PS50893">
    <property type="entry name" value="ABC_TRANSPORTER_2"/>
    <property type="match status" value="1"/>
</dbReference>
<dbReference type="InterPro" id="IPR003593">
    <property type="entry name" value="AAA+_ATPase"/>
</dbReference>